<reference evidence="2 3" key="2">
    <citation type="submission" date="2024-03" db="EMBL/GenBank/DDBJ databases">
        <title>The Genome Sequence of Enterococcus sp. DIV2402.</title>
        <authorList>
            <consortium name="The Broad Institute Genomics Platform"/>
            <consortium name="The Broad Institute Microbial Omics Core"/>
            <consortium name="The Broad Institute Genomic Center for Infectious Diseases"/>
            <person name="Earl A."/>
            <person name="Manson A."/>
            <person name="Gilmore M."/>
            <person name="Schwartman J."/>
            <person name="Shea T."/>
            <person name="Abouelleil A."/>
            <person name="Cao P."/>
            <person name="Chapman S."/>
            <person name="Cusick C."/>
            <person name="Young S."/>
            <person name="Neafsey D."/>
            <person name="Nusbaum C."/>
            <person name="Birren B."/>
        </authorList>
    </citation>
    <scope>NUCLEOTIDE SEQUENCE [LARGE SCALE GENOMIC DNA]</scope>
    <source>
        <strain evidence="2 3">DIV2402</strain>
    </source>
</reference>
<name>A0ABZ2SQS5_9ENTE</name>
<evidence type="ECO:0000313" key="3">
    <source>
        <dbReference type="Proteomes" id="UP000664701"/>
    </source>
</evidence>
<protein>
    <recommendedName>
        <fullName evidence="4">DUF4044 domain-containing protein</fullName>
    </recommendedName>
</protein>
<accession>A0ABZ2SQS5</accession>
<dbReference type="RefSeq" id="WP_207941711.1">
    <property type="nucleotide sequence ID" value="NZ_CP147251.1"/>
</dbReference>
<dbReference type="InterPro" id="IPR025270">
    <property type="entry name" value="DUF4044"/>
</dbReference>
<sequence length="38" mass="4067">MNDKKPSSTFSKITKVVIWLMLVITIGTAILGALAAFS</sequence>
<proteinExistence type="predicted"/>
<evidence type="ECO:0000313" key="2">
    <source>
        <dbReference type="EMBL" id="WYJ78121.1"/>
    </source>
</evidence>
<keyword evidence="1" id="KW-0472">Membrane</keyword>
<keyword evidence="3" id="KW-1185">Reference proteome</keyword>
<dbReference type="EMBL" id="CP147251">
    <property type="protein sequence ID" value="WYJ78121.1"/>
    <property type="molecule type" value="Genomic_DNA"/>
</dbReference>
<gene>
    <name evidence="2" type="ORF">DOK78_002777</name>
</gene>
<dbReference type="Pfam" id="PF13253">
    <property type="entry name" value="DUF4044"/>
    <property type="match status" value="1"/>
</dbReference>
<keyword evidence="1" id="KW-1133">Transmembrane helix</keyword>
<feature type="transmembrane region" description="Helical" evidence="1">
    <location>
        <begin position="16"/>
        <end position="37"/>
    </location>
</feature>
<evidence type="ECO:0008006" key="4">
    <source>
        <dbReference type="Google" id="ProtNLM"/>
    </source>
</evidence>
<dbReference type="Proteomes" id="UP000664701">
    <property type="component" value="Chromosome"/>
</dbReference>
<evidence type="ECO:0000256" key="1">
    <source>
        <dbReference type="SAM" id="Phobius"/>
    </source>
</evidence>
<keyword evidence="1" id="KW-0812">Transmembrane</keyword>
<organism evidence="2 3">
    <name type="scientific">Candidatus Enterococcus lowellii</name>
    <dbReference type="NCBI Taxonomy" id="2230877"/>
    <lineage>
        <taxon>Bacteria</taxon>
        <taxon>Bacillati</taxon>
        <taxon>Bacillota</taxon>
        <taxon>Bacilli</taxon>
        <taxon>Lactobacillales</taxon>
        <taxon>Enterococcaceae</taxon>
        <taxon>Enterococcus</taxon>
    </lineage>
</organism>
<reference evidence="2 3" key="1">
    <citation type="submission" date="2021-03" db="EMBL/GenBank/DDBJ databases">
        <authorList>
            <person name="Gilmore M.S."/>
            <person name="Schwartzman J."/>
            <person name="Van Tyne D."/>
            <person name="Martin M."/>
            <person name="Earl A.M."/>
            <person name="Manson A.L."/>
            <person name="Straub T."/>
            <person name="Salamzade R."/>
            <person name="Saavedra J."/>
            <person name="Lebreton F."/>
            <person name="Prichula J."/>
            <person name="Schaufler K."/>
            <person name="Gaca A."/>
            <person name="Sgardioli B."/>
            <person name="Wagenaar J."/>
            <person name="Strong T."/>
        </authorList>
    </citation>
    <scope>NUCLEOTIDE SEQUENCE [LARGE SCALE GENOMIC DNA]</scope>
    <source>
        <strain evidence="2 3">DIV2402</strain>
    </source>
</reference>